<sequence>MAVATQAPPAGKTVDDASEQSAPLVPVRLFLHILSKLPPNDISATARLISKEAKAQYSFPKHLIVSVPKPAPSGSHGRPSTATAAERSNSTAPNAVPVHAIVWLLSTDAAVRGEVTLRQRCHLRDMLPRRPHLTPPEAVPAASAAPAAPAGLSAARESYSPPTEQPAEVGGREGQQAAAIVDVSQQAAAATPSPTPEAPQPATATTVALKWDEDSRLEASGAWLWRLEAYRGNTTGTSTDSSSGGGNSSGGRSGGSAAFRAGGKLLEDLYADVAPAWVVRAVRGAAAGGPRGAALAAAVLAAARHGDGDALELLSRAAVAAGGVNSLVGGEDAAAAEAASAAARDVAAVGLTLGLIAGEVPLPLVQRLLGCNAACGGGGDGGNMGSAAGQHGSCGQWLLKSHLPYLAAALYVRSCRKASDCALAGETEEEAGLLRRWLNELQQLGFALPLGEHAGTHNVFLSAVRLAAAGEVSHELLRWLRQAGADTGPAGWAYAAAAGHLDAPSSSSSSSSSSCSSAAVPDEGCSISCIGGSSDSSSMQVMRLLTELGVPLGPGAAADLWRLPPPLFAAYTAQLLTSAAGGDNGGDGGRGGGEGNAVVGLGPLADAGALFAIARRLDAATAATTDAAAATTATATALGNAAPGSAAADGAEAAAADGTEAAAAAPAAAVSRRTAAAQTRVACLLAAGLRPPAPPKPPAQPHTRPESELQPVSSHGPDGASAAPSPCGSALLVADGHGAQTSPSRVNRPTAVLVAAAPSQREITPATPSAAVAASLTPGATTSPGGVSSLSPTATSTVAAKVRSPSRRQRMAARLRAVAAAAACCVAPVLTSPQSGPSRQAAGSTAASPQDTPEVQAEAGAGPVQVTGLTAGGGEQVAVTRIASSQADAEPNAVAVTAVDAANPVGALTVAATAPAAMQPRPELCEEQLSAFEAGKAKGHSHGTSGSSSDGTGCSGTDCSGSSERAQSSPAATAAATARASALKPGWDDADAAEVDAAAEFGSRTVVGPLAAMLKAAAPPPALVAAIAAAATAPGACLSTYTAAALRCGAATGGAALPSAIAAPGTPEPSAGPPSAGAPPPALSLSPAAALRESLQRVPHFKADRAAREAAAAVEVAISAGEAAEEAAEEAEGAAEAAFDSYEEKMYDGALMEAEKTRELVATAEAEAARAAGAVAATKRACAAWTAALEECSRVAAAEEAEAKRVRQAQAARVAEAARLAAGSGGAVAGGEALVPTIKMCSGGAAGASGVAAAKVKKALETARLAAQVRAAQVGGLLTETRRTARELGSVGDFIVAEAAALAAAAEAEKAAEAACKAARAAAAAVLAARGTPAAAVHHTPTTRGEKLAAAVAAAEAAATQAREQRDKVRAAVRVPRAALRDVRRANAAAARAARALEQMEANEKPLATALAAVAAEVAVEAAPAGRTAGSGGKGESAAQAAWSKAVTAADAYLSAPPRPPKSGSRTAAAAAAV</sequence>
<accession>A0A2K3DKW2</accession>
<feature type="compositionally biased region" description="Gly residues" evidence="2">
    <location>
        <begin position="243"/>
        <end position="254"/>
    </location>
</feature>
<feature type="region of interest" description="Disordered" evidence="2">
    <location>
        <begin position="935"/>
        <end position="973"/>
    </location>
</feature>
<feature type="region of interest" description="Disordered" evidence="2">
    <location>
        <begin position="68"/>
        <end position="92"/>
    </location>
</feature>
<feature type="region of interest" description="Disordered" evidence="2">
    <location>
        <begin position="1062"/>
        <end position="1084"/>
    </location>
</feature>
<evidence type="ECO:0000313" key="4">
    <source>
        <dbReference type="Proteomes" id="UP000006906"/>
    </source>
</evidence>
<feature type="region of interest" description="Disordered" evidence="2">
    <location>
        <begin position="688"/>
        <end position="746"/>
    </location>
</feature>
<dbReference type="InParanoid" id="A0A2K3DKW2"/>
<proteinExistence type="predicted"/>
<dbReference type="RefSeq" id="XP_042923017.1">
    <property type="nucleotide sequence ID" value="XM_043064448.1"/>
</dbReference>
<feature type="region of interest" description="Disordered" evidence="2">
    <location>
        <begin position="776"/>
        <end position="807"/>
    </location>
</feature>
<keyword evidence="4" id="KW-1185">Reference proteome</keyword>
<feature type="compositionally biased region" description="Polar residues" evidence="2">
    <location>
        <begin position="779"/>
        <end position="798"/>
    </location>
</feature>
<feature type="compositionally biased region" description="Pro residues" evidence="2">
    <location>
        <begin position="1066"/>
        <end position="1082"/>
    </location>
</feature>
<evidence type="ECO:0000313" key="3">
    <source>
        <dbReference type="EMBL" id="PNW81177.1"/>
    </source>
</evidence>
<evidence type="ECO:0000256" key="1">
    <source>
        <dbReference type="SAM" id="Coils"/>
    </source>
</evidence>
<feature type="region of interest" description="Disordered" evidence="2">
    <location>
        <begin position="832"/>
        <end position="855"/>
    </location>
</feature>
<dbReference type="GeneID" id="66054166"/>
<feature type="compositionally biased region" description="Low complexity" evidence="2">
    <location>
        <begin position="139"/>
        <end position="155"/>
    </location>
</feature>
<dbReference type="Gramene" id="PNW81177">
    <property type="protein sequence ID" value="PNW81177"/>
    <property type="gene ID" value="CHLRE_07g345450v5"/>
</dbReference>
<feature type="compositionally biased region" description="Polar residues" evidence="2">
    <location>
        <begin position="78"/>
        <end position="92"/>
    </location>
</feature>
<gene>
    <name evidence="3" type="ORF">CHLRE_07g345450v5</name>
</gene>
<protein>
    <submittedName>
        <fullName evidence="3">Uncharacterized protein</fullName>
    </submittedName>
</protein>
<name>A0A2K3DKW2_CHLRE</name>
<dbReference type="KEGG" id="cre:CHLRE_07g345450v5"/>
<feature type="compositionally biased region" description="Low complexity" evidence="2">
    <location>
        <begin position="713"/>
        <end position="730"/>
    </location>
</feature>
<keyword evidence="1" id="KW-0175">Coiled coil</keyword>
<evidence type="ECO:0000256" key="2">
    <source>
        <dbReference type="SAM" id="MobiDB-lite"/>
    </source>
</evidence>
<feature type="coiled-coil region" evidence="1">
    <location>
        <begin position="1352"/>
        <end position="1403"/>
    </location>
</feature>
<feature type="compositionally biased region" description="Low complexity" evidence="2">
    <location>
        <begin position="942"/>
        <end position="973"/>
    </location>
</feature>
<organism evidence="3 4">
    <name type="scientific">Chlamydomonas reinhardtii</name>
    <name type="common">Chlamydomonas smithii</name>
    <dbReference type="NCBI Taxonomy" id="3055"/>
    <lineage>
        <taxon>Eukaryota</taxon>
        <taxon>Viridiplantae</taxon>
        <taxon>Chlorophyta</taxon>
        <taxon>core chlorophytes</taxon>
        <taxon>Chlorophyceae</taxon>
        <taxon>CS clade</taxon>
        <taxon>Chlamydomonadales</taxon>
        <taxon>Chlamydomonadaceae</taxon>
        <taxon>Chlamydomonas</taxon>
    </lineage>
</organism>
<dbReference type="Proteomes" id="UP000006906">
    <property type="component" value="Chromosome 7"/>
</dbReference>
<dbReference type="ExpressionAtlas" id="A0A2K3DKW2">
    <property type="expression patterns" value="baseline"/>
</dbReference>
<feature type="compositionally biased region" description="Polar residues" evidence="2">
    <location>
        <begin position="832"/>
        <end position="853"/>
    </location>
</feature>
<feature type="region of interest" description="Disordered" evidence="2">
    <location>
        <begin position="128"/>
        <end position="204"/>
    </location>
</feature>
<dbReference type="EMBL" id="CM008968">
    <property type="protein sequence ID" value="PNW81177.1"/>
    <property type="molecule type" value="Genomic_DNA"/>
</dbReference>
<feature type="region of interest" description="Disordered" evidence="2">
    <location>
        <begin position="1454"/>
        <end position="1474"/>
    </location>
</feature>
<feature type="region of interest" description="Disordered" evidence="2">
    <location>
        <begin position="234"/>
        <end position="255"/>
    </location>
</feature>
<feature type="compositionally biased region" description="Pro residues" evidence="2">
    <location>
        <begin position="691"/>
        <end position="700"/>
    </location>
</feature>
<reference evidence="3 4" key="1">
    <citation type="journal article" date="2007" name="Science">
        <title>The Chlamydomonas genome reveals the evolution of key animal and plant functions.</title>
        <authorList>
            <person name="Merchant S.S."/>
            <person name="Prochnik S.E."/>
            <person name="Vallon O."/>
            <person name="Harris E.H."/>
            <person name="Karpowicz S.J."/>
            <person name="Witman G.B."/>
            <person name="Terry A."/>
            <person name="Salamov A."/>
            <person name="Fritz-Laylin L.K."/>
            <person name="Marechal-Drouard L."/>
            <person name="Marshall W.F."/>
            <person name="Qu L.H."/>
            <person name="Nelson D.R."/>
            <person name="Sanderfoot A.A."/>
            <person name="Spalding M.H."/>
            <person name="Kapitonov V.V."/>
            <person name="Ren Q."/>
            <person name="Ferris P."/>
            <person name="Lindquist E."/>
            <person name="Shapiro H."/>
            <person name="Lucas S.M."/>
            <person name="Grimwood J."/>
            <person name="Schmutz J."/>
            <person name="Cardol P."/>
            <person name="Cerutti H."/>
            <person name="Chanfreau G."/>
            <person name="Chen C.L."/>
            <person name="Cognat V."/>
            <person name="Croft M.T."/>
            <person name="Dent R."/>
            <person name="Dutcher S."/>
            <person name="Fernandez E."/>
            <person name="Fukuzawa H."/>
            <person name="Gonzalez-Ballester D."/>
            <person name="Gonzalez-Halphen D."/>
            <person name="Hallmann A."/>
            <person name="Hanikenne M."/>
            <person name="Hippler M."/>
            <person name="Inwood W."/>
            <person name="Jabbari K."/>
            <person name="Kalanon M."/>
            <person name="Kuras R."/>
            <person name="Lefebvre P.A."/>
            <person name="Lemaire S.D."/>
            <person name="Lobanov A.V."/>
            <person name="Lohr M."/>
            <person name="Manuell A."/>
            <person name="Meier I."/>
            <person name="Mets L."/>
            <person name="Mittag M."/>
            <person name="Mittelmeier T."/>
            <person name="Moroney J.V."/>
            <person name="Moseley J."/>
            <person name="Napoli C."/>
            <person name="Nedelcu A.M."/>
            <person name="Niyogi K."/>
            <person name="Novoselov S.V."/>
            <person name="Paulsen I.T."/>
            <person name="Pazour G."/>
            <person name="Purton S."/>
            <person name="Ral J.P."/>
            <person name="Riano-Pachon D.M."/>
            <person name="Riekhof W."/>
            <person name="Rymarquis L."/>
            <person name="Schroda M."/>
            <person name="Stern D."/>
            <person name="Umen J."/>
            <person name="Willows R."/>
            <person name="Wilson N."/>
            <person name="Zimmer S.L."/>
            <person name="Allmer J."/>
            <person name="Balk J."/>
            <person name="Bisova K."/>
            <person name="Chen C.J."/>
            <person name="Elias M."/>
            <person name="Gendler K."/>
            <person name="Hauser C."/>
            <person name="Lamb M.R."/>
            <person name="Ledford H."/>
            <person name="Long J.C."/>
            <person name="Minagawa J."/>
            <person name="Page M.D."/>
            <person name="Pan J."/>
            <person name="Pootakham W."/>
            <person name="Roje S."/>
            <person name="Rose A."/>
            <person name="Stahlberg E."/>
            <person name="Terauchi A.M."/>
            <person name="Yang P."/>
            <person name="Ball S."/>
            <person name="Bowler C."/>
            <person name="Dieckmann C.L."/>
            <person name="Gladyshev V.N."/>
            <person name="Green P."/>
            <person name="Jorgensen R."/>
            <person name="Mayfield S."/>
            <person name="Mueller-Roeber B."/>
            <person name="Rajamani S."/>
            <person name="Sayre R.T."/>
            <person name="Brokstein P."/>
            <person name="Dubchak I."/>
            <person name="Goodstein D."/>
            <person name="Hornick L."/>
            <person name="Huang Y.W."/>
            <person name="Jhaveri J."/>
            <person name="Luo Y."/>
            <person name="Martinez D."/>
            <person name="Ngau W.C."/>
            <person name="Otillar B."/>
            <person name="Poliakov A."/>
            <person name="Porter A."/>
            <person name="Szajkowski L."/>
            <person name="Werner G."/>
            <person name="Zhou K."/>
            <person name="Grigoriev I.V."/>
            <person name="Rokhsar D.S."/>
            <person name="Grossman A.R."/>
        </authorList>
    </citation>
    <scope>NUCLEOTIDE SEQUENCE [LARGE SCALE GENOMIC DNA]</scope>
    <source>
        <strain evidence="4">CC-503</strain>
    </source>
</reference>
<dbReference type="OrthoDB" id="10691870at2759"/>